<dbReference type="Gene3D" id="3.40.50.12580">
    <property type="match status" value="1"/>
</dbReference>
<sequence length="630" mass="66621">MSEGGTGWIRVPVGADSTRWTTRGRCKRVLFVVHNVTSATRLLDVLPLFRDDFRIQALATCTGSSPFQAGVRELLAETGLPVLPWEQALGLPVDLAISASFGGELHRIQGRLTVLSHGVGYNKRLATPDTGHRTPDTGRLSPETETGPDPGARPGPDARPDAAPPVFGLSPEWLLVDGSPVADAMVLSHPEQLDRLRAACPDAAHTAVLAGDPCFDRMEAARRHRERFRRALDLRPGQRLVLLNSTWNPSSLFGDGGGADVLPSLLPRLTSELPADEYRSAAVLHPNIWYGHGPGQIRAWLDRARRGGLALVDPVTNWRQALIAADVVIGDAGSVSYYAAALGIPVLMGAPSAGLLDAGSPVASFVRQAPRLVPHVPLRTQLESVLDGSGPPRGPAELVSSVPGRAAALLRRHFYELIGIPEPPEPALLDPLPLPAYERVGRTAPMRVTTRLPGAGEVEVSRYADPVSPPPGEGEAHLAVHEDTRDPGVLALADVIYRYGAADDVRFGGPGRWTAEVLDRMPECGLAAFVTDDGRCVARARGGPLVLLDGAPGAEVPRSADPALFASALYAWLAAGKSLRDLASNGMTVWTGTGTGTETETTTAGTRADGACAHRVSVTPVTPATPTDVP</sequence>
<comment type="caution">
    <text evidence="2">The sequence shown here is derived from an EMBL/GenBank/DDBJ whole genome shotgun (WGS) entry which is preliminary data.</text>
</comment>
<evidence type="ECO:0000313" key="2">
    <source>
        <dbReference type="EMBL" id="GAA1164174.1"/>
    </source>
</evidence>
<protein>
    <submittedName>
        <fullName evidence="2">Uncharacterized protein</fullName>
    </submittedName>
</protein>
<dbReference type="EMBL" id="BAAAKV010000015">
    <property type="protein sequence ID" value="GAA1164174.1"/>
    <property type="molecule type" value="Genomic_DNA"/>
</dbReference>
<organism evidence="2 3">
    <name type="scientific">Streptomyces hebeiensis</name>
    <dbReference type="NCBI Taxonomy" id="229486"/>
    <lineage>
        <taxon>Bacteria</taxon>
        <taxon>Bacillati</taxon>
        <taxon>Actinomycetota</taxon>
        <taxon>Actinomycetes</taxon>
        <taxon>Kitasatosporales</taxon>
        <taxon>Streptomycetaceae</taxon>
        <taxon>Streptomyces</taxon>
    </lineage>
</organism>
<accession>A0ABN1UR79</accession>
<proteinExistence type="predicted"/>
<feature type="region of interest" description="Disordered" evidence="1">
    <location>
        <begin position="124"/>
        <end position="164"/>
    </location>
</feature>
<dbReference type="Proteomes" id="UP001501371">
    <property type="component" value="Unassembled WGS sequence"/>
</dbReference>
<evidence type="ECO:0000256" key="1">
    <source>
        <dbReference type="SAM" id="MobiDB-lite"/>
    </source>
</evidence>
<keyword evidence="3" id="KW-1185">Reference proteome</keyword>
<dbReference type="SUPFAM" id="SSF53756">
    <property type="entry name" value="UDP-Glycosyltransferase/glycogen phosphorylase"/>
    <property type="match status" value="1"/>
</dbReference>
<name>A0ABN1UR79_9ACTN</name>
<dbReference type="InterPro" id="IPR043148">
    <property type="entry name" value="TagF_C"/>
</dbReference>
<reference evidence="2 3" key="1">
    <citation type="journal article" date="2019" name="Int. J. Syst. Evol. Microbiol.">
        <title>The Global Catalogue of Microorganisms (GCM) 10K type strain sequencing project: providing services to taxonomists for standard genome sequencing and annotation.</title>
        <authorList>
            <consortium name="The Broad Institute Genomics Platform"/>
            <consortium name="The Broad Institute Genome Sequencing Center for Infectious Disease"/>
            <person name="Wu L."/>
            <person name="Ma J."/>
        </authorList>
    </citation>
    <scope>NUCLEOTIDE SEQUENCE [LARGE SCALE GENOMIC DNA]</scope>
    <source>
        <strain evidence="2 3">JCM 12696</strain>
    </source>
</reference>
<gene>
    <name evidence="2" type="ORF">GCM10009654_21190</name>
</gene>
<evidence type="ECO:0000313" key="3">
    <source>
        <dbReference type="Proteomes" id="UP001501371"/>
    </source>
</evidence>
<dbReference type="RefSeq" id="WP_344273574.1">
    <property type="nucleotide sequence ID" value="NZ_BAAAKV010000015.1"/>
</dbReference>